<dbReference type="PROSITE" id="PS50888">
    <property type="entry name" value="BHLH"/>
    <property type="match status" value="1"/>
</dbReference>
<dbReference type="FunFam" id="4.10.280.10:FF:000006">
    <property type="entry name" value="Neurogenic differentiation factor"/>
    <property type="match status" value="1"/>
</dbReference>
<evidence type="ECO:0000313" key="10">
    <source>
        <dbReference type="Proteomes" id="UP000186698"/>
    </source>
</evidence>
<keyword evidence="4" id="KW-0805">Transcription regulation</keyword>
<dbReference type="SUPFAM" id="SSF47459">
    <property type="entry name" value="HLH, helix-loop-helix DNA-binding domain"/>
    <property type="match status" value="1"/>
</dbReference>
<dbReference type="GO" id="GO:0005634">
    <property type="term" value="C:nucleus"/>
    <property type="evidence" value="ECO:0000318"/>
    <property type="project" value="GO_Central"/>
</dbReference>
<keyword evidence="2" id="KW-0221">Differentiation</keyword>
<evidence type="ECO:0000256" key="4">
    <source>
        <dbReference type="ARBA" id="ARBA00023015"/>
    </source>
</evidence>
<feature type="region of interest" description="Disordered" evidence="9">
    <location>
        <begin position="1"/>
        <end position="70"/>
    </location>
</feature>
<evidence type="ECO:0000256" key="7">
    <source>
        <dbReference type="ARBA" id="ARBA00023242"/>
    </source>
</evidence>
<evidence type="ECO:0000256" key="1">
    <source>
        <dbReference type="ARBA" id="ARBA00022473"/>
    </source>
</evidence>
<evidence type="ECO:0000256" key="3">
    <source>
        <dbReference type="ARBA" id="ARBA00022902"/>
    </source>
</evidence>
<dbReference type="GO" id="GO:0046982">
    <property type="term" value="F:protein heterodimerization activity"/>
    <property type="evidence" value="ECO:0007669"/>
    <property type="project" value="UniProtKB-ARBA"/>
</dbReference>
<dbReference type="STRING" id="8355.A0A1L8GWW0"/>
<dbReference type="GO" id="GO:0007423">
    <property type="term" value="P:sensory organ development"/>
    <property type="evidence" value="ECO:0000318"/>
    <property type="project" value="GO_Central"/>
</dbReference>
<dbReference type="InterPro" id="IPR036638">
    <property type="entry name" value="HLH_DNA-bd_sf"/>
</dbReference>
<evidence type="ECO:0000313" key="11">
    <source>
        <dbReference type="RefSeq" id="XP_018107508.1"/>
    </source>
</evidence>
<dbReference type="CTD" id="108710842"/>
<dbReference type="Gene3D" id="4.10.280.10">
    <property type="entry name" value="Helix-loop-helix DNA-binding domain"/>
    <property type="match status" value="1"/>
</dbReference>
<evidence type="ECO:0000256" key="2">
    <source>
        <dbReference type="ARBA" id="ARBA00022782"/>
    </source>
</evidence>
<proteinExistence type="predicted"/>
<evidence type="ECO:0000313" key="12">
    <source>
        <dbReference type="Xenbase" id="XB-GENE-6485776"/>
    </source>
</evidence>
<feature type="region of interest" description="Disordered" evidence="9">
    <location>
        <begin position="150"/>
        <end position="188"/>
    </location>
</feature>
<keyword evidence="7" id="KW-0539">Nucleus</keyword>
<name>A0A1L8GWW0_XENLA</name>
<organism evidence="10 11">
    <name type="scientific">Xenopus laevis</name>
    <name type="common">African clawed frog</name>
    <dbReference type="NCBI Taxonomy" id="8355"/>
    <lineage>
        <taxon>Eukaryota</taxon>
        <taxon>Metazoa</taxon>
        <taxon>Chordata</taxon>
        <taxon>Craniata</taxon>
        <taxon>Vertebrata</taxon>
        <taxon>Euteleostomi</taxon>
        <taxon>Amphibia</taxon>
        <taxon>Batrachia</taxon>
        <taxon>Anura</taxon>
        <taxon>Pipoidea</taxon>
        <taxon>Pipidae</taxon>
        <taxon>Xenopodinae</taxon>
        <taxon>Xenopus</taxon>
        <taxon>Xenopus</taxon>
    </lineage>
</organism>
<keyword evidence="6" id="KW-0804">Transcription</keyword>
<accession>A0A1L8GWW0</accession>
<dbReference type="RefSeq" id="XP_018107508.1">
    <property type="nucleotide sequence ID" value="XM_018252019.2"/>
</dbReference>
<feature type="compositionally biased region" description="Low complexity" evidence="9">
    <location>
        <begin position="31"/>
        <end position="41"/>
    </location>
</feature>
<dbReference type="Xenbase" id="XB-GENE-6485776">
    <property type="gene designation" value="neurog1.L"/>
</dbReference>
<dbReference type="Bgee" id="108710842">
    <property type="expression patterns" value="Expressed in neurula embryo and 1 other cell type or tissue"/>
</dbReference>
<dbReference type="InterPro" id="IPR050359">
    <property type="entry name" value="bHLH_transcription_factors"/>
</dbReference>
<dbReference type="AGR" id="Xenbase:XB-GENE-6485776"/>
<dbReference type="OrthoDB" id="5969565at2759"/>
<dbReference type="SMART" id="SM00353">
    <property type="entry name" value="HLH"/>
    <property type="match status" value="1"/>
</dbReference>
<feature type="compositionally biased region" description="Low complexity" evidence="9">
    <location>
        <begin position="167"/>
        <end position="188"/>
    </location>
</feature>
<evidence type="ECO:0000256" key="6">
    <source>
        <dbReference type="ARBA" id="ARBA00023163"/>
    </source>
</evidence>
<dbReference type="GO" id="GO:0045944">
    <property type="term" value="P:positive regulation of transcription by RNA polymerase II"/>
    <property type="evidence" value="ECO:0000318"/>
    <property type="project" value="GO_Central"/>
</dbReference>
<keyword evidence="3" id="KW-0524">Neurogenesis</keyword>
<dbReference type="OMA" id="EDYCYGP"/>
<reference evidence="11" key="1">
    <citation type="submission" date="2025-08" db="UniProtKB">
        <authorList>
            <consortium name="RefSeq"/>
        </authorList>
    </citation>
    <scope>IDENTIFICATION</scope>
    <source>
        <strain evidence="11">J_2021</strain>
        <tissue evidence="11">Erythrocytes</tissue>
    </source>
</reference>
<dbReference type="PaxDb" id="8355-A0A1L8GWW0"/>
<sequence>MIMASNMERVSSDYDTCSQMSYSSSDDEDSFSMQSSSPFSSGHMTSPAQTPEKCQEEKDTRKKRVRSKVKNEAVLHTIKKTRRVKANDRERNRMHNLNSALDELRSILPSFPDDTKLTKIETLRLAHNYIWALSETLRLADQCKEKPLKDLGHPAYLNPATPPSPGSDAESWMSSSSPSSSSSFSVCTSSPSSPAMSEDCYYGHTDSLFSLHTLPQNMIQRSHCFMQYH</sequence>
<dbReference type="KEGG" id="xla:108710842"/>
<dbReference type="PANTHER" id="PTHR19290">
    <property type="entry name" value="BASIC HELIX-LOOP-HELIX PROTEIN NEUROGENIN-RELATED"/>
    <property type="match status" value="1"/>
</dbReference>
<evidence type="ECO:0000256" key="8">
    <source>
        <dbReference type="ARBA" id="ARBA00062384"/>
    </source>
</evidence>
<evidence type="ECO:0000256" key="5">
    <source>
        <dbReference type="ARBA" id="ARBA00023125"/>
    </source>
</evidence>
<dbReference type="Proteomes" id="UP000186698">
    <property type="component" value="Chromosome 3L"/>
</dbReference>
<dbReference type="AlphaFoldDB" id="A0A1L8GWW0"/>
<keyword evidence="5" id="KW-0238">DNA-binding</keyword>
<dbReference type="CDD" id="cd19716">
    <property type="entry name" value="bHLH_TS_NGN1_NeuroD3"/>
    <property type="match status" value="1"/>
</dbReference>
<dbReference type="InterPro" id="IPR011598">
    <property type="entry name" value="bHLH_dom"/>
</dbReference>
<gene>
    <name evidence="11 12" type="primary">neurog1.L</name>
</gene>
<dbReference type="GO" id="GO:0000981">
    <property type="term" value="F:DNA-binding transcription factor activity, RNA polymerase II-specific"/>
    <property type="evidence" value="ECO:0000318"/>
    <property type="project" value="GO_Central"/>
</dbReference>
<comment type="subunit">
    <text evidence="8">Efficient DNA binding requires dimerization with another bHLH protein. Forms a heterodimer with the bHLH protein hes2, and weakly interacts with hey1/hrt1.</text>
</comment>
<dbReference type="GO" id="GO:0070888">
    <property type="term" value="F:E-box binding"/>
    <property type="evidence" value="ECO:0000318"/>
    <property type="project" value="GO_Central"/>
</dbReference>
<evidence type="ECO:0000256" key="9">
    <source>
        <dbReference type="SAM" id="MobiDB-lite"/>
    </source>
</evidence>
<dbReference type="GO" id="GO:0061564">
    <property type="term" value="P:axon development"/>
    <property type="evidence" value="ECO:0000318"/>
    <property type="project" value="GO_Central"/>
</dbReference>
<dbReference type="PANTHER" id="PTHR19290:SF170">
    <property type="entry name" value="NEUROG1 PROTEIN"/>
    <property type="match status" value="1"/>
</dbReference>
<keyword evidence="10" id="KW-1185">Reference proteome</keyword>
<dbReference type="GeneID" id="108710842"/>
<keyword evidence="1" id="KW-0217">Developmental protein</keyword>
<dbReference type="Pfam" id="PF00010">
    <property type="entry name" value="HLH"/>
    <property type="match status" value="1"/>
</dbReference>
<protein>
    <submittedName>
        <fullName evidence="11">Neurogenin-1</fullName>
    </submittedName>
</protein>